<accession>A0A167EAG7</accession>
<dbReference type="OrthoDB" id="4861685at2759"/>
<dbReference type="EMBL" id="AZHB01000063">
    <property type="protein sequence ID" value="OAA43582.1"/>
    <property type="molecule type" value="Genomic_DNA"/>
</dbReference>
<dbReference type="GeneID" id="30025959"/>
<dbReference type="SUPFAM" id="SSF56601">
    <property type="entry name" value="beta-lactamase/transpeptidase-like"/>
    <property type="match status" value="1"/>
</dbReference>
<comment type="similarity">
    <text evidence="1">Belongs to the peptidase S12 family.</text>
</comment>
<dbReference type="PANTHER" id="PTHR46825:SF14">
    <property type="entry name" value="BETA-LACTAMASE-RELATED DOMAIN-CONTAINING PROTEIN"/>
    <property type="match status" value="1"/>
</dbReference>
<proteinExistence type="inferred from homology"/>
<gene>
    <name evidence="3" type="ORF">ISF_09667</name>
</gene>
<protein>
    <submittedName>
        <fullName evidence="3">Beta-lactamase/transpeptidase-like protein</fullName>
    </submittedName>
</protein>
<dbReference type="Pfam" id="PF00144">
    <property type="entry name" value="Beta-lactamase"/>
    <property type="match status" value="1"/>
</dbReference>
<keyword evidence="4" id="KW-1185">Reference proteome</keyword>
<sequence>MKAVNALLASLSSNITEICRVSGIPGVSLGVIDNGEIVYNASYGYCDVENQIPCSSETTFVLGSLSKAFTSTLLAQLVAQEKLKWSDSLNQILPEFERGESDLSRHVTIADLLSHHSGLAAFDSLWLGSDNIPLLNHSDAVKILSYVPQQQSFRGSFVYNNFAYDVLGRVIEKVSGSSYSSFLRDQLLEPLGMKRTYYTDTAGQVEDEAKPYAALADSTPIRISPALEGENVLMGAAGGVRSSVSDLLLFYNALMDAAAHHMEVNTVPKYTPKSYPLSLSQLPAMWTGWNILPMPLLREHSYGYGWLRAQLPSMLAPSRGNPVLNPLVGIGAPSRLAIWHSGDIPGYQTHVTIFPETNQAIVVLTNSISLNAGSRYISDIAIEALLDNLDNAPDYTKLARMTADIAASRMESVHTGLLRGRKLLQPRQPLRVYTGRYFNAAQNFFIEISLVENDLYLAFMGREKDTFKLVTYGDDSFFWFLTHDEAAALARYDGYGEDFYIIRFGAANGQQGTMDTLWWKHEPALDGYGEAFERRGENAVVAGPNSEL</sequence>
<dbReference type="RefSeq" id="XP_018699561.1">
    <property type="nucleotide sequence ID" value="XM_018853268.1"/>
</dbReference>
<organism evidence="3 4">
    <name type="scientific">Cordyceps fumosorosea (strain ARSEF 2679)</name>
    <name type="common">Isaria fumosorosea</name>
    <dbReference type="NCBI Taxonomy" id="1081104"/>
    <lineage>
        <taxon>Eukaryota</taxon>
        <taxon>Fungi</taxon>
        <taxon>Dikarya</taxon>
        <taxon>Ascomycota</taxon>
        <taxon>Pezizomycotina</taxon>
        <taxon>Sordariomycetes</taxon>
        <taxon>Hypocreomycetidae</taxon>
        <taxon>Hypocreales</taxon>
        <taxon>Cordycipitaceae</taxon>
        <taxon>Cordyceps</taxon>
    </lineage>
</organism>
<dbReference type="InterPro" id="IPR050491">
    <property type="entry name" value="AmpC-like"/>
</dbReference>
<evidence type="ECO:0000256" key="1">
    <source>
        <dbReference type="ARBA" id="ARBA00038215"/>
    </source>
</evidence>
<evidence type="ECO:0000259" key="2">
    <source>
        <dbReference type="Pfam" id="PF00144"/>
    </source>
</evidence>
<dbReference type="Proteomes" id="UP000076744">
    <property type="component" value="Unassembled WGS sequence"/>
</dbReference>
<dbReference type="InterPro" id="IPR001466">
    <property type="entry name" value="Beta-lactam-related"/>
</dbReference>
<dbReference type="AlphaFoldDB" id="A0A167EAG7"/>
<name>A0A167EAG7_CORFA</name>
<dbReference type="InterPro" id="IPR012338">
    <property type="entry name" value="Beta-lactam/transpept-like"/>
</dbReference>
<dbReference type="Gene3D" id="3.40.710.10">
    <property type="entry name" value="DD-peptidase/beta-lactamase superfamily"/>
    <property type="match status" value="1"/>
</dbReference>
<reference evidence="3 4" key="1">
    <citation type="journal article" date="2016" name="Genome Biol. Evol.">
        <title>Divergent and convergent evolution of fungal pathogenicity.</title>
        <authorList>
            <person name="Shang Y."/>
            <person name="Xiao G."/>
            <person name="Zheng P."/>
            <person name="Cen K."/>
            <person name="Zhan S."/>
            <person name="Wang C."/>
        </authorList>
    </citation>
    <scope>NUCLEOTIDE SEQUENCE [LARGE SCALE GENOMIC DNA]</scope>
    <source>
        <strain evidence="3 4">ARSEF 2679</strain>
    </source>
</reference>
<comment type="caution">
    <text evidence="3">The sequence shown here is derived from an EMBL/GenBank/DDBJ whole genome shotgun (WGS) entry which is preliminary data.</text>
</comment>
<dbReference type="PANTHER" id="PTHR46825">
    <property type="entry name" value="D-ALANYL-D-ALANINE-CARBOXYPEPTIDASE/ENDOPEPTIDASE AMPH"/>
    <property type="match status" value="1"/>
</dbReference>
<dbReference type="STRING" id="1081104.A0A167EAG7"/>
<evidence type="ECO:0000313" key="4">
    <source>
        <dbReference type="Proteomes" id="UP000076744"/>
    </source>
</evidence>
<evidence type="ECO:0000313" key="3">
    <source>
        <dbReference type="EMBL" id="OAA43582.1"/>
    </source>
</evidence>
<feature type="domain" description="Beta-lactamase-related" evidence="2">
    <location>
        <begin position="22"/>
        <end position="367"/>
    </location>
</feature>